<reference evidence="2 3" key="1">
    <citation type="submission" date="2017-09" db="EMBL/GenBank/DDBJ databases">
        <title>Metagenomic Analysis Reveals Denitrifying Candidatus Accumulibacter and Flanking Population as a Source of N2O.</title>
        <authorList>
            <person name="Gao H."/>
            <person name="Mao Y."/>
            <person name="Zhao X."/>
            <person name="Liu W.-T."/>
            <person name="Zhang T."/>
            <person name="Wells G."/>
        </authorList>
    </citation>
    <scope>NUCLEOTIDE SEQUENCE [LARGE SCALE GENOMIC DNA]</scope>
    <source>
        <strain evidence="2">CANDO_2_IC</strain>
    </source>
</reference>
<evidence type="ECO:0000313" key="3">
    <source>
        <dbReference type="Proteomes" id="UP000342300"/>
    </source>
</evidence>
<dbReference type="Proteomes" id="UP000342300">
    <property type="component" value="Unassembled WGS sequence"/>
</dbReference>
<evidence type="ECO:0000256" key="1">
    <source>
        <dbReference type="RuleBase" id="RU004508"/>
    </source>
</evidence>
<dbReference type="Pfam" id="PF01041">
    <property type="entry name" value="DegT_DnrJ_EryC1"/>
    <property type="match status" value="1"/>
</dbReference>
<accession>A0A6A7RV54</accession>
<dbReference type="AlphaFoldDB" id="A0A6A7RV54"/>
<dbReference type="InterPro" id="IPR015424">
    <property type="entry name" value="PyrdxlP-dep_Trfase"/>
</dbReference>
<dbReference type="Gene3D" id="3.40.640.10">
    <property type="entry name" value="Type I PLP-dependent aspartate aminotransferase-like (Major domain)"/>
    <property type="match status" value="1"/>
</dbReference>
<comment type="similarity">
    <text evidence="1">Belongs to the DegT/DnrJ/EryC1 family.</text>
</comment>
<dbReference type="EMBL" id="PDHS01000216">
    <property type="protein sequence ID" value="MQM30802.1"/>
    <property type="molecule type" value="Genomic_DNA"/>
</dbReference>
<dbReference type="SUPFAM" id="SSF53383">
    <property type="entry name" value="PLP-dependent transferases"/>
    <property type="match status" value="1"/>
</dbReference>
<gene>
    <name evidence="2" type="ORF">CRU78_09840</name>
</gene>
<comment type="caution">
    <text evidence="2">The sequence shown here is derived from an EMBL/GenBank/DDBJ whole genome shotgun (WGS) entry which is preliminary data.</text>
</comment>
<protein>
    <submittedName>
        <fullName evidence="2">Uncharacterized protein</fullName>
    </submittedName>
</protein>
<evidence type="ECO:0000313" key="2">
    <source>
        <dbReference type="EMBL" id="MQM30802.1"/>
    </source>
</evidence>
<organism evidence="2 3">
    <name type="scientific">Candidatus Accumulibacter phosphatis</name>
    <dbReference type="NCBI Taxonomy" id="327160"/>
    <lineage>
        <taxon>Bacteria</taxon>
        <taxon>Pseudomonadati</taxon>
        <taxon>Pseudomonadota</taxon>
        <taxon>Betaproteobacteria</taxon>
        <taxon>Candidatus Accumulibacter</taxon>
    </lineage>
</organism>
<dbReference type="InterPro" id="IPR015421">
    <property type="entry name" value="PyrdxlP-dep_Trfase_major"/>
</dbReference>
<sequence length="320" mass="35947">MLDPALALGAEIHLYPLHADLSPDLVALDRLFTRIQKPVKALLATHYFGITQNFSGLREWCVEREIALIEDCSHVLFTERFRAAGSGIDGHYVVSSPYKFFPCTDGGLLYAADAQLLDKVETNPPSLIEELRSIMRIIERRQCKELSASDIAAITSQLALISAKQGAAGNDEMVERSAPSALFSDASVAKASLRSSRFVVDHSVVDENIRRRRENYDRWVQSTASVPNCHALFAALPADCVPYMFPLHIERPATHFHWLKQLRVPVWRWDEMAASGCGIARDYRLHLLHLPCHQALTDNQMDWMTSALDKTLRHTSKGVQ</sequence>
<keyword evidence="1" id="KW-0663">Pyridoxal phosphate</keyword>
<dbReference type="InterPro" id="IPR000653">
    <property type="entry name" value="DegT/StrS_aminotransferase"/>
</dbReference>
<name>A0A6A7RV54_9PROT</name>
<proteinExistence type="inferred from homology"/>